<organism evidence="1 2">
    <name type="scientific">Eumeta variegata</name>
    <name type="common">Bagworm moth</name>
    <name type="synonym">Eumeta japonica</name>
    <dbReference type="NCBI Taxonomy" id="151549"/>
    <lineage>
        <taxon>Eukaryota</taxon>
        <taxon>Metazoa</taxon>
        <taxon>Ecdysozoa</taxon>
        <taxon>Arthropoda</taxon>
        <taxon>Hexapoda</taxon>
        <taxon>Insecta</taxon>
        <taxon>Pterygota</taxon>
        <taxon>Neoptera</taxon>
        <taxon>Endopterygota</taxon>
        <taxon>Lepidoptera</taxon>
        <taxon>Glossata</taxon>
        <taxon>Ditrysia</taxon>
        <taxon>Tineoidea</taxon>
        <taxon>Psychidae</taxon>
        <taxon>Oiketicinae</taxon>
        <taxon>Eumeta</taxon>
    </lineage>
</organism>
<gene>
    <name evidence="1" type="ORF">EVAR_58001_1</name>
</gene>
<name>A0A4C1YCZ7_EUMVA</name>
<protein>
    <submittedName>
        <fullName evidence="1">Uncharacterized protein</fullName>
    </submittedName>
</protein>
<sequence>MVKEDIMMRSVSRSRFANFNDRRDQTRPVPRVKAIRVVRVQMPHVIICERTPSVLRLSARRVPASGAYLARTRPPGLLVSLDPAH</sequence>
<comment type="caution">
    <text evidence="1">The sequence shown here is derived from an EMBL/GenBank/DDBJ whole genome shotgun (WGS) entry which is preliminary data.</text>
</comment>
<reference evidence="1 2" key="1">
    <citation type="journal article" date="2019" name="Commun. Biol.">
        <title>The bagworm genome reveals a unique fibroin gene that provides high tensile strength.</title>
        <authorList>
            <person name="Kono N."/>
            <person name="Nakamura H."/>
            <person name="Ohtoshi R."/>
            <person name="Tomita M."/>
            <person name="Numata K."/>
            <person name="Arakawa K."/>
        </authorList>
    </citation>
    <scope>NUCLEOTIDE SEQUENCE [LARGE SCALE GENOMIC DNA]</scope>
</reference>
<evidence type="ECO:0000313" key="2">
    <source>
        <dbReference type="Proteomes" id="UP000299102"/>
    </source>
</evidence>
<evidence type="ECO:0000313" key="1">
    <source>
        <dbReference type="EMBL" id="GBP72235.1"/>
    </source>
</evidence>
<keyword evidence="2" id="KW-1185">Reference proteome</keyword>
<dbReference type="AlphaFoldDB" id="A0A4C1YCZ7"/>
<dbReference type="Proteomes" id="UP000299102">
    <property type="component" value="Unassembled WGS sequence"/>
</dbReference>
<accession>A0A4C1YCZ7</accession>
<dbReference type="EMBL" id="BGZK01001138">
    <property type="protein sequence ID" value="GBP72235.1"/>
    <property type="molecule type" value="Genomic_DNA"/>
</dbReference>
<proteinExistence type="predicted"/>